<evidence type="ECO:0000259" key="1">
    <source>
        <dbReference type="Pfam" id="PF17836"/>
    </source>
</evidence>
<dbReference type="Pfam" id="PF17836">
    <property type="entry name" value="PglD_N"/>
    <property type="match status" value="1"/>
</dbReference>
<proteinExistence type="predicted"/>
<dbReference type="InterPro" id="IPR020019">
    <property type="entry name" value="AcTrfase_PglD-like"/>
</dbReference>
<dbReference type="InterPro" id="IPR041561">
    <property type="entry name" value="PglD_N"/>
</dbReference>
<accession>A0A3G5AF23</accession>
<dbReference type="GO" id="GO:0016740">
    <property type="term" value="F:transferase activity"/>
    <property type="evidence" value="ECO:0007669"/>
    <property type="project" value="UniProtKB-KW"/>
</dbReference>
<dbReference type="PANTHER" id="PTHR43300">
    <property type="entry name" value="ACETYLTRANSFERASE"/>
    <property type="match status" value="1"/>
</dbReference>
<dbReference type="InterPro" id="IPR011004">
    <property type="entry name" value="Trimer_LpxA-like_sf"/>
</dbReference>
<organism evidence="2">
    <name type="scientific">Satyrvirus sp</name>
    <dbReference type="NCBI Taxonomy" id="2487771"/>
    <lineage>
        <taxon>Viruses</taxon>
        <taxon>Varidnaviria</taxon>
        <taxon>Bamfordvirae</taxon>
        <taxon>Nucleocytoviricota</taxon>
        <taxon>Megaviricetes</taxon>
        <taxon>Imitervirales</taxon>
        <taxon>Mimiviridae</taxon>
        <taxon>Megamimivirinae</taxon>
    </lineage>
</organism>
<evidence type="ECO:0000313" key="2">
    <source>
        <dbReference type="EMBL" id="AYV85815.1"/>
    </source>
</evidence>
<dbReference type="InterPro" id="IPR050179">
    <property type="entry name" value="Trans_hexapeptide_repeat"/>
</dbReference>
<keyword evidence="2" id="KW-0808">Transferase</keyword>
<sequence>MDVYIIDVYIIGAGGNSKVVTDICELNKYKIVGIFDDKYTGTEEEIYKKYKLIGKIGDICKYKSINIINSIGDTKIRYSIYQKLVDLNLNWINCIHPNSHLVSNVSMGIGNIICYGSFINSDTMIGNFNLINTYAVIEHDCIIGNFNHIAPRTTLCGGINIGNLNLLGASTTIIPCKKIGNENIIGAMSVIISNFGDGCTIVGIPGKIKNVRVPASNSLIIN</sequence>
<dbReference type="SUPFAM" id="SSF51161">
    <property type="entry name" value="Trimeric LpxA-like enzymes"/>
    <property type="match status" value="1"/>
</dbReference>
<dbReference type="Pfam" id="PF00132">
    <property type="entry name" value="Hexapep"/>
    <property type="match status" value="1"/>
</dbReference>
<dbReference type="Gene3D" id="3.40.50.20">
    <property type="match status" value="1"/>
</dbReference>
<name>A0A3G5AF23_9VIRU</name>
<feature type="domain" description="PglD N-terminal" evidence="1">
    <location>
        <begin position="8"/>
        <end position="84"/>
    </location>
</feature>
<protein>
    <submittedName>
        <fullName evidence="2">Acetyltransferase</fullName>
    </submittedName>
</protein>
<gene>
    <name evidence="2" type="ORF">Satyrvirus45_3</name>
</gene>
<dbReference type="EMBL" id="MK072481">
    <property type="protein sequence ID" value="AYV85815.1"/>
    <property type="molecule type" value="Genomic_DNA"/>
</dbReference>
<dbReference type="CDD" id="cd03360">
    <property type="entry name" value="LbH_AT_putative"/>
    <property type="match status" value="1"/>
</dbReference>
<dbReference type="InterPro" id="IPR001451">
    <property type="entry name" value="Hexapep"/>
</dbReference>
<reference evidence="2" key="1">
    <citation type="submission" date="2018-10" db="EMBL/GenBank/DDBJ databases">
        <title>Hidden diversity of soil giant viruses.</title>
        <authorList>
            <person name="Schulz F."/>
            <person name="Alteio L."/>
            <person name="Goudeau D."/>
            <person name="Ryan E.M."/>
            <person name="Malmstrom R.R."/>
            <person name="Blanchard J."/>
            <person name="Woyke T."/>
        </authorList>
    </citation>
    <scope>NUCLEOTIDE SEQUENCE</scope>
    <source>
        <strain evidence="2">SAV1</strain>
    </source>
</reference>
<dbReference type="Gene3D" id="2.160.10.10">
    <property type="entry name" value="Hexapeptide repeat proteins"/>
    <property type="match status" value="1"/>
</dbReference>
<dbReference type="PANTHER" id="PTHR43300:SF7">
    <property type="entry name" value="UDP-N-ACETYLBACILLOSAMINE N-ACETYLTRANSFERASE"/>
    <property type="match status" value="1"/>
</dbReference>
<dbReference type="NCBIfam" id="TIGR03570">
    <property type="entry name" value="NeuD_NnaD"/>
    <property type="match status" value="1"/>
</dbReference>